<reference evidence="5 6" key="1">
    <citation type="submission" date="2018-08" db="EMBL/GenBank/DDBJ databases">
        <title>A genome reference for cultivated species of the human gut microbiota.</title>
        <authorList>
            <person name="Zou Y."/>
            <person name="Xue W."/>
            <person name="Luo G."/>
        </authorList>
    </citation>
    <scope>NUCLEOTIDE SEQUENCE [LARGE SCALE GENOMIC DNA]</scope>
    <source>
        <strain evidence="5 6">AM16-54</strain>
    </source>
</reference>
<dbReference type="AlphaFoldDB" id="A0A3R6EAZ6"/>
<organism evidence="5 6">
    <name type="scientific">Segatella copri</name>
    <dbReference type="NCBI Taxonomy" id="165179"/>
    <lineage>
        <taxon>Bacteria</taxon>
        <taxon>Pseudomonadati</taxon>
        <taxon>Bacteroidota</taxon>
        <taxon>Bacteroidia</taxon>
        <taxon>Bacteroidales</taxon>
        <taxon>Prevotellaceae</taxon>
        <taxon>Segatella</taxon>
    </lineage>
</organism>
<evidence type="ECO:0000313" key="5">
    <source>
        <dbReference type="EMBL" id="RHH79165.1"/>
    </source>
</evidence>
<evidence type="ECO:0000313" key="4">
    <source>
        <dbReference type="EMBL" id="MCW4138033.1"/>
    </source>
</evidence>
<dbReference type="EMBL" id="JAPDVD010000001">
    <property type="protein sequence ID" value="MCW4138033.1"/>
    <property type="molecule type" value="Genomic_DNA"/>
</dbReference>
<keyword evidence="1" id="KW-0813">Transport</keyword>
<name>A0A3R6EAZ6_9BACT</name>
<dbReference type="Proteomes" id="UP000284548">
    <property type="component" value="Unassembled WGS sequence"/>
</dbReference>
<dbReference type="InterPro" id="IPR012910">
    <property type="entry name" value="Plug_dom"/>
</dbReference>
<gene>
    <name evidence="5" type="ORF">DW192_12300</name>
    <name evidence="4" type="ORF">ONT01_09640</name>
</gene>
<dbReference type="EMBL" id="QRKB01000035">
    <property type="protein sequence ID" value="RHH79165.1"/>
    <property type="molecule type" value="Genomic_DNA"/>
</dbReference>
<keyword evidence="1" id="KW-1134">Transmembrane beta strand</keyword>
<feature type="domain" description="TonB-dependent receptor plug" evidence="3">
    <location>
        <begin position="112"/>
        <end position="216"/>
    </location>
</feature>
<comment type="similarity">
    <text evidence="1">Belongs to the TonB-dependent receptor family.</text>
</comment>
<proteinExistence type="inferred from homology"/>
<comment type="subcellular location">
    <subcellularLocation>
        <location evidence="1">Cell outer membrane</location>
        <topology evidence="1">Multi-pass membrane protein</topology>
    </subcellularLocation>
</comment>
<dbReference type="InterPro" id="IPR039426">
    <property type="entry name" value="TonB-dep_rcpt-like"/>
</dbReference>
<protein>
    <submittedName>
        <fullName evidence="5">SusC/RagA family TonB-linked outer membrane protein</fullName>
    </submittedName>
</protein>
<dbReference type="Proteomes" id="UP001208620">
    <property type="component" value="Unassembled WGS sequence"/>
</dbReference>
<dbReference type="InterPro" id="IPR023996">
    <property type="entry name" value="TonB-dep_OMP_SusC/RagA"/>
</dbReference>
<dbReference type="PROSITE" id="PS00018">
    <property type="entry name" value="EF_HAND_1"/>
    <property type="match status" value="1"/>
</dbReference>
<evidence type="ECO:0000259" key="3">
    <source>
        <dbReference type="Pfam" id="PF07715"/>
    </source>
</evidence>
<dbReference type="Pfam" id="PF07715">
    <property type="entry name" value="Plug"/>
    <property type="match status" value="1"/>
</dbReference>
<keyword evidence="1" id="KW-0472">Membrane</keyword>
<keyword evidence="2" id="KW-0732">Signal</keyword>
<dbReference type="SUPFAM" id="SSF56935">
    <property type="entry name" value="Porins"/>
    <property type="match status" value="1"/>
</dbReference>
<dbReference type="NCBIfam" id="TIGR04056">
    <property type="entry name" value="OMP_RagA_SusC"/>
    <property type="match status" value="1"/>
</dbReference>
<feature type="chain" id="PRO_5042712628" evidence="2">
    <location>
        <begin position="20"/>
        <end position="1001"/>
    </location>
</feature>
<dbReference type="Gene3D" id="2.60.40.1120">
    <property type="entry name" value="Carboxypeptidase-like, regulatory domain"/>
    <property type="match status" value="1"/>
</dbReference>
<dbReference type="InterPro" id="IPR037066">
    <property type="entry name" value="Plug_dom_sf"/>
</dbReference>
<evidence type="ECO:0000256" key="1">
    <source>
        <dbReference type="PROSITE-ProRule" id="PRU01360"/>
    </source>
</evidence>
<keyword evidence="1" id="KW-0998">Cell outer membrane</keyword>
<accession>A0A3R6EAZ6</accession>
<dbReference type="InterPro" id="IPR018247">
    <property type="entry name" value="EF_Hand_1_Ca_BS"/>
</dbReference>
<dbReference type="SUPFAM" id="SSF49464">
    <property type="entry name" value="Carboxypeptidase regulatory domain-like"/>
    <property type="match status" value="1"/>
</dbReference>
<comment type="caution">
    <text evidence="5">The sequence shown here is derived from an EMBL/GenBank/DDBJ whole genome shotgun (WGS) entry which is preliminary data.</text>
</comment>
<dbReference type="Gene3D" id="2.170.130.10">
    <property type="entry name" value="TonB-dependent receptor, plug domain"/>
    <property type="match status" value="1"/>
</dbReference>
<evidence type="ECO:0000313" key="6">
    <source>
        <dbReference type="Proteomes" id="UP000284548"/>
    </source>
</evidence>
<dbReference type="GO" id="GO:0009279">
    <property type="term" value="C:cell outer membrane"/>
    <property type="evidence" value="ECO:0007669"/>
    <property type="project" value="UniProtKB-SubCell"/>
</dbReference>
<dbReference type="RefSeq" id="WP_118255405.1">
    <property type="nucleotide sequence ID" value="NZ_DAWERD010000056.1"/>
</dbReference>
<reference evidence="4" key="2">
    <citation type="submission" date="2022-11" db="EMBL/GenBank/DDBJ databases">
        <title>Genomic repertoires linked with pathogenic potency of arthritogenic Prevotella copri isolated from the gut of rheumatoid arthritis patients.</title>
        <authorList>
            <person name="Nii T."/>
            <person name="Maeda Y."/>
            <person name="Motooka D."/>
            <person name="Naito M."/>
            <person name="Matsumoto Y."/>
            <person name="Ogawa T."/>
            <person name="Oguro-Igashira E."/>
            <person name="Kishikawa T."/>
            <person name="Yamashita M."/>
            <person name="Koizumi S."/>
            <person name="Kurakawa T."/>
            <person name="Okumura R."/>
            <person name="Kayama H."/>
            <person name="Murakami M."/>
            <person name="Sakaguchi T."/>
            <person name="Das B."/>
            <person name="Nakamura S."/>
            <person name="Okada Y."/>
            <person name="Kumanogoh A."/>
            <person name="Takeda K."/>
        </authorList>
    </citation>
    <scope>NUCLEOTIDE SEQUENCE</scope>
    <source>
        <strain evidence="4">H105_2-2</strain>
    </source>
</reference>
<keyword evidence="1" id="KW-0812">Transmembrane</keyword>
<evidence type="ECO:0000256" key="2">
    <source>
        <dbReference type="SAM" id="SignalP"/>
    </source>
</evidence>
<dbReference type="InterPro" id="IPR008969">
    <property type="entry name" value="CarboxyPept-like_regulatory"/>
</dbReference>
<sequence length="1001" mass="111093">MKRHILFASVLLASTSAFAQSGNVSGVVVDKMGNPVSGALVEIQNNKFIKAYTDKNGAFEIGASANDELVIDAPDQSKKTVALNGSKEIKVVMDYASRPVELGFGIKQNVGESTVSVASASNDEFNKRSSKNIGNSLLSGSVLGLTALQGTGDYASYEPSFYVRGLQSLNGSSPLILVDGIERNITYLSPEEVENVYVLKDAAATALYGYKGANGVVNIVTKRGKYKTNEIKFTYDHAFNWEARRPKFVNAYDYAVGLNEAYANDGKSPRYSDAELGYFKSGEFPYLYPNVDWINETFKNNGSSDIYNLTFRGGGERLRYYTNVNLISNLGFIAHPKENSGYSTQNKYSKGSIRTNLDIDLTSTTKLMANISGTLMEASRPGLSSDDLWGKIYTVPAAAFPVKTEAGLWGGNTTWTGYYNPVALTEGRAYSKAHTRSLFADMTLSQDLSAVTDGLSVWTRFAYDNIAAYWENHTREYKYGMDTATEWKDGKPTAFSHYTGGKDGTMSEDSKLDWQNRNFNFGIGANYDHTFGDHSISSVLMWNYEFRNWNGQNNTQYRTTATLYNHYGYKERYLADVSLSLATSNKLAPGHRTNFSPTLSAAWVLSKENFMQNVSFIDFLKLRASWGIINLDYIPAEGYWNQTFGGGNSYFVGKDNATSSGGWSEGRLASTNVMAERATKYNVGMDATVLVGLNLTVDGYYQRRDRQWVNAGGKVSSVLGASNRYINGGIVDSWGVELGANYAKEIAKDLKLTAGVNYTLAKNEIKEEYEEPRAYDYLKRTGNPVGQIFGLQAVGFFKDQADIDHSPAQQFAQCKPGDIKYKDQNGDGIINGDDVVKMGYNTTCPEIYYSFNLGLEYKGLGFTATFQGAANYSAYLDTQSMYRPLVNNTNIGQYYFDNRWTSATAETAKFPRLSAETNDNNNRYNSIWLADRSFLKLRNVEVYYNFPKSLLGATKFINNAKLYVRGVDLLCFDHIKELDPECYGATYPVNRSVSLGLVLGF</sequence>
<feature type="signal peptide" evidence="2">
    <location>
        <begin position="1"/>
        <end position="19"/>
    </location>
</feature>
<dbReference type="PROSITE" id="PS52016">
    <property type="entry name" value="TONB_DEPENDENT_REC_3"/>
    <property type="match status" value="1"/>
</dbReference>